<organism evidence="1 2">
    <name type="scientific">Shewanella carassii</name>
    <dbReference type="NCBI Taxonomy" id="1987584"/>
    <lineage>
        <taxon>Bacteria</taxon>
        <taxon>Pseudomonadati</taxon>
        <taxon>Pseudomonadota</taxon>
        <taxon>Gammaproteobacteria</taxon>
        <taxon>Alteromonadales</taxon>
        <taxon>Shewanellaceae</taxon>
        <taxon>Shewanella</taxon>
    </lineage>
</organism>
<dbReference type="EMBL" id="BMKO01000003">
    <property type="protein sequence ID" value="GGE75903.1"/>
    <property type="molecule type" value="Genomic_DNA"/>
</dbReference>
<gene>
    <name evidence="1" type="ORF">GCM10011520_15550</name>
</gene>
<dbReference type="Proteomes" id="UP000606498">
    <property type="component" value="Unassembled WGS sequence"/>
</dbReference>
<evidence type="ECO:0000313" key="1">
    <source>
        <dbReference type="EMBL" id="GGE75903.1"/>
    </source>
</evidence>
<evidence type="ECO:0000313" key="2">
    <source>
        <dbReference type="Proteomes" id="UP000606498"/>
    </source>
</evidence>
<name>A0ABQ1T348_9GAMM</name>
<comment type="caution">
    <text evidence="1">The sequence shown here is derived from an EMBL/GenBank/DDBJ whole genome shotgun (WGS) entry which is preliminary data.</text>
</comment>
<sequence length="195" mass="22290">MYLLTLPQGDTPPNIQAGASLALLPPGEYRLYFMALFAHSLATLQQKAHAFQQLRGFAWWQTDTLRLLDAVSQDKFHLPVRPPNGYWRQTPLPASQWQRKQLFSTNALNAMTATPEPLKNALVSFRRSWDSARQTHERILKQPPQQGELWGRKASGSPAMLQQTITQWVLPPYRHVIACCLVSPEPLEEYEQLCQ</sequence>
<protein>
    <submittedName>
        <fullName evidence="1">Uncharacterized protein</fullName>
    </submittedName>
</protein>
<proteinExistence type="predicted"/>
<keyword evidence="2" id="KW-1185">Reference proteome</keyword>
<accession>A0ABQ1T348</accession>
<reference evidence="2" key="1">
    <citation type="journal article" date="2019" name="Int. J. Syst. Evol. Microbiol.">
        <title>The Global Catalogue of Microorganisms (GCM) 10K type strain sequencing project: providing services to taxonomists for standard genome sequencing and annotation.</title>
        <authorList>
            <consortium name="The Broad Institute Genomics Platform"/>
            <consortium name="The Broad Institute Genome Sequencing Center for Infectious Disease"/>
            <person name="Wu L."/>
            <person name="Ma J."/>
        </authorList>
    </citation>
    <scope>NUCLEOTIDE SEQUENCE [LARGE SCALE GENOMIC DNA]</scope>
    <source>
        <strain evidence="2">CGMCC 1.16033</strain>
    </source>
</reference>